<dbReference type="EMBL" id="CM029046">
    <property type="protein sequence ID" value="KAG2591181.1"/>
    <property type="molecule type" value="Genomic_DNA"/>
</dbReference>
<feature type="region of interest" description="Disordered" evidence="1">
    <location>
        <begin position="1"/>
        <end position="23"/>
    </location>
</feature>
<protein>
    <submittedName>
        <fullName evidence="2">Uncharacterized protein</fullName>
    </submittedName>
</protein>
<reference evidence="2" key="1">
    <citation type="submission" date="2020-05" db="EMBL/GenBank/DDBJ databases">
        <title>WGS assembly of Panicum virgatum.</title>
        <authorList>
            <person name="Lovell J.T."/>
            <person name="Jenkins J."/>
            <person name="Shu S."/>
            <person name="Juenger T.E."/>
            <person name="Schmutz J."/>
        </authorList>
    </citation>
    <scope>NUCLEOTIDE SEQUENCE</scope>
    <source>
        <strain evidence="2">AP13</strain>
    </source>
</reference>
<dbReference type="AlphaFoldDB" id="A0A8T0RXN9"/>
<accession>A0A8T0RXN9</accession>
<name>A0A8T0RXN9_PANVG</name>
<evidence type="ECO:0000313" key="2">
    <source>
        <dbReference type="EMBL" id="KAG2591181.1"/>
    </source>
</evidence>
<evidence type="ECO:0000256" key="1">
    <source>
        <dbReference type="SAM" id="MobiDB-lite"/>
    </source>
</evidence>
<dbReference type="Proteomes" id="UP000823388">
    <property type="component" value="Chromosome 5N"/>
</dbReference>
<evidence type="ECO:0000313" key="3">
    <source>
        <dbReference type="Proteomes" id="UP000823388"/>
    </source>
</evidence>
<proteinExistence type="predicted"/>
<keyword evidence="3" id="KW-1185">Reference proteome</keyword>
<organism evidence="2 3">
    <name type="scientific">Panicum virgatum</name>
    <name type="common">Blackwell switchgrass</name>
    <dbReference type="NCBI Taxonomy" id="38727"/>
    <lineage>
        <taxon>Eukaryota</taxon>
        <taxon>Viridiplantae</taxon>
        <taxon>Streptophyta</taxon>
        <taxon>Embryophyta</taxon>
        <taxon>Tracheophyta</taxon>
        <taxon>Spermatophyta</taxon>
        <taxon>Magnoliopsida</taxon>
        <taxon>Liliopsida</taxon>
        <taxon>Poales</taxon>
        <taxon>Poaceae</taxon>
        <taxon>PACMAD clade</taxon>
        <taxon>Panicoideae</taxon>
        <taxon>Panicodae</taxon>
        <taxon>Paniceae</taxon>
        <taxon>Panicinae</taxon>
        <taxon>Panicum</taxon>
        <taxon>Panicum sect. Hiantes</taxon>
    </lineage>
</organism>
<gene>
    <name evidence="2" type="ORF">PVAP13_5NG438000</name>
</gene>
<sequence>MRASPHHTIKTKPTIEGSCPLRPNRPTMVSIKISAIYSDLLKPKQLMEKSPSQQTSSAQALALANLVNRTGSSERLGKSARSTGGLAGLVSERTSGVEWWMSQAEPRDNQGKQVFFAPHFLWNRTNHSRSILVGIG</sequence>
<feature type="compositionally biased region" description="Basic residues" evidence="1">
    <location>
        <begin position="1"/>
        <end position="10"/>
    </location>
</feature>
<comment type="caution">
    <text evidence="2">The sequence shown here is derived from an EMBL/GenBank/DDBJ whole genome shotgun (WGS) entry which is preliminary data.</text>
</comment>